<dbReference type="PANTHER" id="PTHR13061:SF29">
    <property type="entry name" value="GAMMA CARBONIC ANHYDRASE-LIKE 1, MITOCHONDRIAL-RELATED"/>
    <property type="match status" value="1"/>
</dbReference>
<dbReference type="CDD" id="cd04645">
    <property type="entry name" value="LbH_gamma_CA_like"/>
    <property type="match status" value="1"/>
</dbReference>
<dbReference type="SUPFAM" id="SSF51161">
    <property type="entry name" value="Trimeric LpxA-like enzymes"/>
    <property type="match status" value="1"/>
</dbReference>
<dbReference type="InterPro" id="IPR011004">
    <property type="entry name" value="Trimer_LpxA-like_sf"/>
</dbReference>
<dbReference type="AlphaFoldDB" id="A0A7C4ARP6"/>
<dbReference type="EMBL" id="DTGT01000172">
    <property type="protein sequence ID" value="HGH60742.1"/>
    <property type="molecule type" value="Genomic_DNA"/>
</dbReference>
<dbReference type="InterPro" id="IPR001451">
    <property type="entry name" value="Hexapep"/>
</dbReference>
<gene>
    <name evidence="1" type="ORF">ENV54_05530</name>
</gene>
<protein>
    <submittedName>
        <fullName evidence="1">Gamma carbonic anhydrase family protein</fullName>
    </submittedName>
</protein>
<dbReference type="PANTHER" id="PTHR13061">
    <property type="entry name" value="DYNACTIN SUBUNIT P25"/>
    <property type="match status" value="1"/>
</dbReference>
<sequence>MIMYEFDGKRPSVHPLAFVHPQAVLIGDVIVEEDCYIGAGAVLRGDIGSIRVGKGSNVQENCVIHTFPQESAVVHPDVHVGHGCILHGCEIYPRVLVGMGSILGDGVKVHSDTVIGAGSLIPAHTEIPAGSLVMGSPARVVKPITEEQLAQITSGLRFYVDLARRHRASLRLCTGAD</sequence>
<dbReference type="InterPro" id="IPR047324">
    <property type="entry name" value="LbH_gamma_CA-like"/>
</dbReference>
<name>A0A7C4ARP6_9BACT</name>
<organism evidence="1">
    <name type="scientific">Desulfomonile tiedjei</name>
    <dbReference type="NCBI Taxonomy" id="2358"/>
    <lineage>
        <taxon>Bacteria</taxon>
        <taxon>Pseudomonadati</taxon>
        <taxon>Thermodesulfobacteriota</taxon>
        <taxon>Desulfomonilia</taxon>
        <taxon>Desulfomonilales</taxon>
        <taxon>Desulfomonilaceae</taxon>
        <taxon>Desulfomonile</taxon>
    </lineage>
</organism>
<dbReference type="InterPro" id="IPR050484">
    <property type="entry name" value="Transf_Hexapept/Carb_Anhydrase"/>
</dbReference>
<dbReference type="Gene3D" id="2.160.10.10">
    <property type="entry name" value="Hexapeptide repeat proteins"/>
    <property type="match status" value="1"/>
</dbReference>
<dbReference type="Pfam" id="PF00132">
    <property type="entry name" value="Hexapep"/>
    <property type="match status" value="1"/>
</dbReference>
<proteinExistence type="predicted"/>
<comment type="caution">
    <text evidence="1">The sequence shown here is derived from an EMBL/GenBank/DDBJ whole genome shotgun (WGS) entry which is preliminary data.</text>
</comment>
<accession>A0A7C4ARP6</accession>
<evidence type="ECO:0000313" key="1">
    <source>
        <dbReference type="EMBL" id="HGH60742.1"/>
    </source>
</evidence>
<reference evidence="1" key="1">
    <citation type="journal article" date="2020" name="mSystems">
        <title>Genome- and Community-Level Interaction Insights into Carbon Utilization and Element Cycling Functions of Hydrothermarchaeota in Hydrothermal Sediment.</title>
        <authorList>
            <person name="Zhou Z."/>
            <person name="Liu Y."/>
            <person name="Xu W."/>
            <person name="Pan J."/>
            <person name="Luo Z.H."/>
            <person name="Li M."/>
        </authorList>
    </citation>
    <scope>NUCLEOTIDE SEQUENCE [LARGE SCALE GENOMIC DNA]</scope>
    <source>
        <strain evidence="1">SpSt-769</strain>
    </source>
</reference>